<feature type="compositionally biased region" description="Acidic residues" evidence="1">
    <location>
        <begin position="71"/>
        <end position="87"/>
    </location>
</feature>
<comment type="caution">
    <text evidence="3">The sequence shown here is derived from an EMBL/GenBank/DDBJ whole genome shotgun (WGS) entry which is preliminary data.</text>
</comment>
<gene>
    <name evidence="3" type="ORF">GCM10022286_15690</name>
</gene>
<name>A0ABP7ZJF7_9MICO</name>
<feature type="compositionally biased region" description="Basic and acidic residues" evidence="1">
    <location>
        <begin position="40"/>
        <end position="52"/>
    </location>
</feature>
<dbReference type="RefSeq" id="WP_344791204.1">
    <property type="nucleotide sequence ID" value="NZ_BAABBV010000001.1"/>
</dbReference>
<feature type="region of interest" description="Disordered" evidence="1">
    <location>
        <begin position="40"/>
        <end position="101"/>
    </location>
</feature>
<evidence type="ECO:0000313" key="4">
    <source>
        <dbReference type="Proteomes" id="UP001415169"/>
    </source>
</evidence>
<dbReference type="Proteomes" id="UP001415169">
    <property type="component" value="Unassembled WGS sequence"/>
</dbReference>
<keyword evidence="2" id="KW-1133">Transmembrane helix</keyword>
<reference evidence="3" key="2">
    <citation type="submission" date="2023-12" db="EMBL/GenBank/DDBJ databases">
        <authorList>
            <person name="Sun Q."/>
            <person name="Inoue M."/>
        </authorList>
    </citation>
    <scope>NUCLEOTIDE SEQUENCE</scope>
    <source>
        <strain evidence="3">JCM 17590</strain>
    </source>
</reference>
<dbReference type="EMBL" id="BAABBV010000001">
    <property type="protein sequence ID" value="GAA4160105.1"/>
    <property type="molecule type" value="Genomic_DNA"/>
</dbReference>
<proteinExistence type="predicted"/>
<keyword evidence="2" id="KW-0472">Membrane</keyword>
<reference evidence="3" key="1">
    <citation type="journal article" date="2014" name="Int. J. Syst. Evol. Microbiol.">
        <title>Complete genome of a new Firmicutes species belonging to the dominant human colonic microbiota ('Ruminococcus bicirculans') reveals two chromosomes and a selective capacity to utilize plant glucans.</title>
        <authorList>
            <consortium name="NISC Comparative Sequencing Program"/>
            <person name="Wegmann U."/>
            <person name="Louis P."/>
            <person name="Goesmann A."/>
            <person name="Henrissat B."/>
            <person name="Duncan S.H."/>
            <person name="Flint H.J."/>
        </authorList>
    </citation>
    <scope>NUCLEOTIDE SEQUENCE</scope>
    <source>
        <strain evidence="3">JCM 17590</strain>
    </source>
</reference>
<keyword evidence="2" id="KW-0812">Transmembrane</keyword>
<organism evidence="3 4">
    <name type="scientific">Gryllotalpicola daejeonensis</name>
    <dbReference type="NCBI Taxonomy" id="993087"/>
    <lineage>
        <taxon>Bacteria</taxon>
        <taxon>Bacillati</taxon>
        <taxon>Actinomycetota</taxon>
        <taxon>Actinomycetes</taxon>
        <taxon>Micrococcales</taxon>
        <taxon>Microbacteriaceae</taxon>
        <taxon>Gryllotalpicola</taxon>
    </lineage>
</organism>
<evidence type="ECO:0000313" key="3">
    <source>
        <dbReference type="EMBL" id="GAA4160105.1"/>
    </source>
</evidence>
<accession>A0ABP7ZJF7</accession>
<feature type="compositionally biased region" description="Low complexity" evidence="1">
    <location>
        <begin position="54"/>
        <end position="70"/>
    </location>
</feature>
<feature type="transmembrane region" description="Helical" evidence="2">
    <location>
        <begin position="105"/>
        <end position="127"/>
    </location>
</feature>
<evidence type="ECO:0000256" key="2">
    <source>
        <dbReference type="SAM" id="Phobius"/>
    </source>
</evidence>
<evidence type="ECO:0000256" key="1">
    <source>
        <dbReference type="SAM" id="MobiDB-lite"/>
    </source>
</evidence>
<keyword evidence="4" id="KW-1185">Reference proteome</keyword>
<sequence>MTQVDDDELRVLQARAYGPQADIHLDARAMIRLRELEAKHAAARGGDDDLTRDAWSAPAASGPRPAPTVTEEVEPEAAAEEPPDASEEPTGAPGRRRPPRPVSRTGILIAVAVLVAAAIVVVSLVFIRRVQTAPLEPDAVQIARLARDPYYKVPSEITGEDVSSVTKVHAYAALGGLRAITMAGEDFSGQSSDDPCLVVFPPAQFTKAGNDGYFAWSGCQSGAFPAIAQLRITPDLPQAVRDAFQGGEVLQFVYDQADDEVVVFTTK</sequence>
<protein>
    <submittedName>
        <fullName evidence="3">Uncharacterized protein</fullName>
    </submittedName>
</protein>